<protein>
    <recommendedName>
        <fullName evidence="5">RND transporter</fullName>
    </recommendedName>
</protein>
<dbReference type="AlphaFoldDB" id="A0A2A7S392"/>
<comment type="similarity">
    <text evidence="1 2">Belongs to the outer membrane factor (OMF) (TC 1.B.17) family.</text>
</comment>
<evidence type="ECO:0000313" key="4">
    <source>
        <dbReference type="Proteomes" id="UP000220629"/>
    </source>
</evidence>
<keyword evidence="2" id="KW-0564">Palmitate</keyword>
<dbReference type="PANTHER" id="PTHR30203:SF32">
    <property type="entry name" value="CATION EFFLUX SYSTEM PROTEIN CUSC"/>
    <property type="match status" value="1"/>
</dbReference>
<comment type="caution">
    <text evidence="3">The sequence shown here is derived from an EMBL/GenBank/DDBJ whole genome shotgun (WGS) entry which is preliminary data.</text>
</comment>
<keyword evidence="2" id="KW-0812">Transmembrane</keyword>
<dbReference type="GO" id="GO:0005886">
    <property type="term" value="C:plasma membrane"/>
    <property type="evidence" value="ECO:0007669"/>
    <property type="project" value="UniProtKB-SubCell"/>
</dbReference>
<comment type="subcellular location">
    <subcellularLocation>
        <location evidence="2">Cell membrane</location>
        <topology evidence="2">Lipid-anchor</topology>
    </subcellularLocation>
</comment>
<dbReference type="SUPFAM" id="SSF56954">
    <property type="entry name" value="Outer membrane efflux proteins (OEP)"/>
    <property type="match status" value="1"/>
</dbReference>
<gene>
    <name evidence="3" type="ORF">CRM94_24700</name>
</gene>
<dbReference type="Gene3D" id="1.20.1600.10">
    <property type="entry name" value="Outer membrane efflux proteins (OEP)"/>
    <property type="match status" value="1"/>
</dbReference>
<dbReference type="InterPro" id="IPR010131">
    <property type="entry name" value="MdtP/NodT-like"/>
</dbReference>
<dbReference type="Gene3D" id="2.20.200.10">
    <property type="entry name" value="Outer membrane efflux proteins (OEP)"/>
    <property type="match status" value="1"/>
</dbReference>
<evidence type="ECO:0000256" key="1">
    <source>
        <dbReference type="ARBA" id="ARBA00007613"/>
    </source>
</evidence>
<keyword evidence="2" id="KW-0472">Membrane</keyword>
<dbReference type="Proteomes" id="UP000220629">
    <property type="component" value="Unassembled WGS sequence"/>
</dbReference>
<dbReference type="RefSeq" id="WP_080742312.1">
    <property type="nucleotide sequence ID" value="NZ_CP009323.1"/>
</dbReference>
<proteinExistence type="inferred from homology"/>
<sequence>MMPSACFRGFVVSFACVFGSTFLCTSCASLNHSTYERPRLHFAPNWHSSTSSDIRSNLPSWWVAFGDPALNHLIDKAMKANWDLATAVLNLRQARLQVGIAREQGYPMLAAGIGLSASHSFKAPKTTTHEAATSLSVSWQLDLWGNIADQVEAAEWEARATDQDKIAVAMTISSEVADDYWQLALISDQIDLNRNTIEYDEQTLRHVRSRHDIGIATAIDILAAKQALIVAEQQWSELRDEQVQTSNSLSILVGDPVGTVYPVEANALNETLTDIPIGVPADVLSRRPDVKAAEFRLRESLRKVDTTRTSFYPTFGLTGAGGTSSETLRNLLQNPVGSIAASIAFPFLNAWTMKSQIASSGISYDEQVVAFKKTFYQALVDVENALSSIDDYNAQIAQLQRAVGYANESERAYAAQYHVGTVPLQTVLDADEAARNAVSSLSSARYRLIVSEVTLIVALGGTIDLP</sequence>
<keyword evidence="2" id="KW-0449">Lipoprotein</keyword>
<evidence type="ECO:0000256" key="2">
    <source>
        <dbReference type="RuleBase" id="RU362097"/>
    </source>
</evidence>
<name>A0A2A7S392_BURGA</name>
<evidence type="ECO:0008006" key="5">
    <source>
        <dbReference type="Google" id="ProtNLM"/>
    </source>
</evidence>
<organism evidence="3 4">
    <name type="scientific">Burkholderia gladioli</name>
    <name type="common">Pseudomonas marginata</name>
    <name type="synonym">Phytomonas marginata</name>
    <dbReference type="NCBI Taxonomy" id="28095"/>
    <lineage>
        <taxon>Bacteria</taxon>
        <taxon>Pseudomonadati</taxon>
        <taxon>Pseudomonadota</taxon>
        <taxon>Betaproteobacteria</taxon>
        <taxon>Burkholderiales</taxon>
        <taxon>Burkholderiaceae</taxon>
        <taxon>Burkholderia</taxon>
    </lineage>
</organism>
<dbReference type="KEGG" id="bgo:BM43_94"/>
<dbReference type="Pfam" id="PF02321">
    <property type="entry name" value="OEP"/>
    <property type="match status" value="2"/>
</dbReference>
<dbReference type="NCBIfam" id="TIGR01845">
    <property type="entry name" value="outer_NodT"/>
    <property type="match status" value="1"/>
</dbReference>
<dbReference type="EMBL" id="PDDY01000004">
    <property type="protein sequence ID" value="PEH37700.1"/>
    <property type="molecule type" value="Genomic_DNA"/>
</dbReference>
<dbReference type="InterPro" id="IPR003423">
    <property type="entry name" value="OMP_efflux"/>
</dbReference>
<evidence type="ECO:0000313" key="3">
    <source>
        <dbReference type="EMBL" id="PEH37700.1"/>
    </source>
</evidence>
<reference evidence="4" key="1">
    <citation type="submission" date="2017-09" db="EMBL/GenBank/DDBJ databases">
        <title>FDA dAtabase for Regulatory Grade micrObial Sequences (FDA-ARGOS): Supporting development and validation of Infectious Disease Dx tests.</title>
        <authorList>
            <person name="Minogue T."/>
            <person name="Wolcott M."/>
            <person name="Wasieloski L."/>
            <person name="Aguilar W."/>
            <person name="Moore D."/>
            <person name="Tallon L."/>
            <person name="Sadzewicz L."/>
            <person name="Ott S."/>
            <person name="Zhao X."/>
            <person name="Nagaraj S."/>
            <person name="Vavikolanu K."/>
            <person name="Aluvathingal J."/>
            <person name="Nadendla S."/>
            <person name="Sichtig H."/>
        </authorList>
    </citation>
    <scope>NUCLEOTIDE SEQUENCE [LARGE SCALE GENOMIC DNA]</scope>
    <source>
        <strain evidence="4">FDAARGOS_390</strain>
    </source>
</reference>
<dbReference type="OrthoDB" id="9770517at2"/>
<accession>A0A2A7S392</accession>
<dbReference type="GO" id="GO:0015562">
    <property type="term" value="F:efflux transmembrane transporter activity"/>
    <property type="evidence" value="ECO:0007669"/>
    <property type="project" value="InterPro"/>
</dbReference>
<dbReference type="PANTHER" id="PTHR30203">
    <property type="entry name" value="OUTER MEMBRANE CATION EFFLUX PROTEIN"/>
    <property type="match status" value="1"/>
</dbReference>
<keyword evidence="2" id="KW-1134">Transmembrane beta strand</keyword>